<protein>
    <submittedName>
        <fullName evidence="1">Uncharacterized protein</fullName>
    </submittedName>
</protein>
<evidence type="ECO:0000313" key="1">
    <source>
        <dbReference type="EMBL" id="GAJ08342.1"/>
    </source>
</evidence>
<proteinExistence type="predicted"/>
<dbReference type="EMBL" id="BARW01028021">
    <property type="protein sequence ID" value="GAJ08342.1"/>
    <property type="molecule type" value="Genomic_DNA"/>
</dbReference>
<organism evidence="1">
    <name type="scientific">marine sediment metagenome</name>
    <dbReference type="NCBI Taxonomy" id="412755"/>
    <lineage>
        <taxon>unclassified sequences</taxon>
        <taxon>metagenomes</taxon>
        <taxon>ecological metagenomes</taxon>
    </lineage>
</organism>
<accession>X1UXM8</accession>
<name>X1UXM8_9ZZZZ</name>
<dbReference type="AlphaFoldDB" id="X1UXM8"/>
<feature type="non-terminal residue" evidence="1">
    <location>
        <position position="1"/>
    </location>
</feature>
<gene>
    <name evidence="1" type="ORF">S12H4_45332</name>
</gene>
<sequence>SPVDKSLEFRQMIKTTVYLYRIKLFRIIIQPLVIF</sequence>
<reference evidence="1" key="1">
    <citation type="journal article" date="2014" name="Front. Microbiol.">
        <title>High frequency of phylogenetically diverse reductive dehalogenase-homologous genes in deep subseafloor sedimentary metagenomes.</title>
        <authorList>
            <person name="Kawai M."/>
            <person name="Futagami T."/>
            <person name="Toyoda A."/>
            <person name="Takaki Y."/>
            <person name="Nishi S."/>
            <person name="Hori S."/>
            <person name="Arai W."/>
            <person name="Tsubouchi T."/>
            <person name="Morono Y."/>
            <person name="Uchiyama I."/>
            <person name="Ito T."/>
            <person name="Fujiyama A."/>
            <person name="Inagaki F."/>
            <person name="Takami H."/>
        </authorList>
    </citation>
    <scope>NUCLEOTIDE SEQUENCE</scope>
    <source>
        <strain evidence="1">Expedition CK06-06</strain>
    </source>
</reference>
<comment type="caution">
    <text evidence="1">The sequence shown here is derived from an EMBL/GenBank/DDBJ whole genome shotgun (WGS) entry which is preliminary data.</text>
</comment>